<dbReference type="PANTHER" id="PTHR43132:SF8">
    <property type="entry name" value="HTH-TYPE TRANSCRIPTIONAL REGULATOR KMTR"/>
    <property type="match status" value="1"/>
</dbReference>
<dbReference type="CDD" id="cd00090">
    <property type="entry name" value="HTH_ARSR"/>
    <property type="match status" value="1"/>
</dbReference>
<keyword evidence="2" id="KW-0238">DNA-binding</keyword>
<accession>A0ABQ4C9U2</accession>
<keyword evidence="3" id="KW-0804">Transcription</keyword>
<dbReference type="SUPFAM" id="SSF46785">
    <property type="entry name" value="Winged helix' DNA-binding domain"/>
    <property type="match status" value="1"/>
</dbReference>
<feature type="domain" description="HTH arsR-type" evidence="4">
    <location>
        <begin position="248"/>
        <end position="323"/>
    </location>
</feature>
<dbReference type="Gene3D" id="1.10.10.10">
    <property type="entry name" value="Winged helix-like DNA-binding domain superfamily/Winged helix DNA-binding domain"/>
    <property type="match status" value="1"/>
</dbReference>
<proteinExistence type="predicted"/>
<dbReference type="InterPro" id="IPR001845">
    <property type="entry name" value="HTH_ArsR_DNA-bd_dom"/>
</dbReference>
<keyword evidence="1" id="KW-0805">Transcription regulation</keyword>
<evidence type="ECO:0000256" key="3">
    <source>
        <dbReference type="ARBA" id="ARBA00023163"/>
    </source>
</evidence>
<sequence length="335" mass="35569">MLRIHFTGDDIARTRIASAADPLWELVLAMHMLRGQRGDLLFAGWRRGALAALDRAGLSGRLGLLSALTPTLGYFPDFLTPAAATRGLDHGLEAIRATPVPVLARDLRRLPTTAAVAPVVRGLARGDVDLLVGLTATMHAVHRAAIAPHQPVVEAAVRRDRAIRVTALADGGVEGMLSSLRPRMAWSAGELRVPGHRDQEIALGGRGLLLVPSYFCLHHPMTLFDPALPPVLVYPVDRTAAVAPAAGRRLAPLLGQTRAAILEAMDAGRSTTDLARLVGVSPASASEHNTVLRDAGLITSHRDRNRVVHQLTPLGRAVLAGNTARPDSPSLGAYI</sequence>
<dbReference type="RefSeq" id="WP_203706379.1">
    <property type="nucleotide sequence ID" value="NZ_BAAALU010000004.1"/>
</dbReference>
<dbReference type="PANTHER" id="PTHR43132">
    <property type="entry name" value="ARSENICAL RESISTANCE OPERON REPRESSOR ARSR-RELATED"/>
    <property type="match status" value="1"/>
</dbReference>
<dbReference type="InterPro" id="IPR036390">
    <property type="entry name" value="WH_DNA-bd_sf"/>
</dbReference>
<evidence type="ECO:0000313" key="5">
    <source>
        <dbReference type="EMBL" id="GIF59552.1"/>
    </source>
</evidence>
<evidence type="ECO:0000259" key="4">
    <source>
        <dbReference type="SMART" id="SM00418"/>
    </source>
</evidence>
<evidence type="ECO:0000256" key="2">
    <source>
        <dbReference type="ARBA" id="ARBA00023125"/>
    </source>
</evidence>
<dbReference type="SMART" id="SM00418">
    <property type="entry name" value="HTH_ARSR"/>
    <property type="match status" value="1"/>
</dbReference>
<comment type="caution">
    <text evidence="5">The sequence shown here is derived from an EMBL/GenBank/DDBJ whole genome shotgun (WGS) entry which is preliminary data.</text>
</comment>
<organism evidence="5 6">
    <name type="scientific">Asanoa iriomotensis</name>
    <dbReference type="NCBI Taxonomy" id="234613"/>
    <lineage>
        <taxon>Bacteria</taxon>
        <taxon>Bacillati</taxon>
        <taxon>Actinomycetota</taxon>
        <taxon>Actinomycetes</taxon>
        <taxon>Micromonosporales</taxon>
        <taxon>Micromonosporaceae</taxon>
        <taxon>Asanoa</taxon>
    </lineage>
</organism>
<keyword evidence="6" id="KW-1185">Reference proteome</keyword>
<dbReference type="Proteomes" id="UP000624325">
    <property type="component" value="Unassembled WGS sequence"/>
</dbReference>
<dbReference type="InterPro" id="IPR011991">
    <property type="entry name" value="ArsR-like_HTH"/>
</dbReference>
<evidence type="ECO:0000313" key="6">
    <source>
        <dbReference type="Proteomes" id="UP000624325"/>
    </source>
</evidence>
<dbReference type="InterPro" id="IPR051011">
    <property type="entry name" value="Metal_resp_trans_reg"/>
</dbReference>
<name>A0ABQ4C9U2_9ACTN</name>
<reference evidence="5 6" key="1">
    <citation type="submission" date="2021-01" db="EMBL/GenBank/DDBJ databases">
        <title>Whole genome shotgun sequence of Asanoa iriomotensis NBRC 100142.</title>
        <authorList>
            <person name="Komaki H."/>
            <person name="Tamura T."/>
        </authorList>
    </citation>
    <scope>NUCLEOTIDE SEQUENCE [LARGE SCALE GENOMIC DNA]</scope>
    <source>
        <strain evidence="5 6">NBRC 100142</strain>
    </source>
</reference>
<evidence type="ECO:0000256" key="1">
    <source>
        <dbReference type="ARBA" id="ARBA00023015"/>
    </source>
</evidence>
<dbReference type="InterPro" id="IPR036388">
    <property type="entry name" value="WH-like_DNA-bd_sf"/>
</dbReference>
<dbReference type="Pfam" id="PF12840">
    <property type="entry name" value="HTH_20"/>
    <property type="match status" value="1"/>
</dbReference>
<protein>
    <submittedName>
        <fullName evidence="5">Transcriptional regulator</fullName>
    </submittedName>
</protein>
<gene>
    <name evidence="5" type="ORF">Air01nite_56470</name>
</gene>
<dbReference type="EMBL" id="BONC01000049">
    <property type="protein sequence ID" value="GIF59552.1"/>
    <property type="molecule type" value="Genomic_DNA"/>
</dbReference>